<dbReference type="InterPro" id="IPR011990">
    <property type="entry name" value="TPR-like_helical_dom_sf"/>
</dbReference>
<dbReference type="Gene3D" id="1.25.40.10">
    <property type="entry name" value="Tetratricopeptide repeat domain"/>
    <property type="match status" value="2"/>
</dbReference>
<evidence type="ECO:0000256" key="6">
    <source>
        <dbReference type="SAM" id="MobiDB-lite"/>
    </source>
</evidence>
<keyword evidence="2" id="KW-0902">Two-component regulatory system</keyword>
<dbReference type="GO" id="GO:0003677">
    <property type="term" value="F:DNA binding"/>
    <property type="evidence" value="ECO:0007669"/>
    <property type="project" value="UniProtKB-KW"/>
</dbReference>
<feature type="domain" description="Bacterial transcriptional activator" evidence="9">
    <location>
        <begin position="117"/>
        <end position="261"/>
    </location>
</feature>
<feature type="domain" description="OmpR/PhoB-type" evidence="8">
    <location>
        <begin position="34"/>
        <end position="110"/>
    </location>
</feature>
<gene>
    <name evidence="10" type="ORF">FNQ90_01005</name>
</gene>
<dbReference type="Proteomes" id="UP000538929">
    <property type="component" value="Unassembled WGS sequence"/>
</dbReference>
<feature type="region of interest" description="Disordered" evidence="6">
    <location>
        <begin position="1"/>
        <end position="21"/>
    </location>
</feature>
<evidence type="ECO:0000313" key="11">
    <source>
        <dbReference type="Proteomes" id="UP000538929"/>
    </source>
</evidence>
<feature type="region of interest" description="Disordered" evidence="6">
    <location>
        <begin position="829"/>
        <end position="874"/>
    </location>
</feature>
<evidence type="ECO:0000256" key="3">
    <source>
        <dbReference type="ARBA" id="ARBA00023015"/>
    </source>
</evidence>
<dbReference type="PRINTS" id="PR00364">
    <property type="entry name" value="DISEASERSIST"/>
</dbReference>
<accession>A0A7W3T9G0</accession>
<dbReference type="GO" id="GO:0006355">
    <property type="term" value="P:regulation of DNA-templated transcription"/>
    <property type="evidence" value="ECO:0007669"/>
    <property type="project" value="InterPro"/>
</dbReference>
<dbReference type="CDD" id="cd15831">
    <property type="entry name" value="BTAD"/>
    <property type="match status" value="1"/>
</dbReference>
<feature type="domain" description="AAA+ ATPase" evidence="7">
    <location>
        <begin position="323"/>
        <end position="455"/>
    </location>
</feature>
<protein>
    <submittedName>
        <fullName evidence="10">SARP family transcriptional regulator</fullName>
    </submittedName>
</protein>
<dbReference type="SMART" id="SM00862">
    <property type="entry name" value="Trans_reg_C"/>
    <property type="match status" value="1"/>
</dbReference>
<dbReference type="InterPro" id="IPR036388">
    <property type="entry name" value="WH-like_DNA-bd_sf"/>
</dbReference>
<evidence type="ECO:0000256" key="4">
    <source>
        <dbReference type="ARBA" id="ARBA00023125"/>
    </source>
</evidence>
<evidence type="ECO:0000259" key="7">
    <source>
        <dbReference type="SMART" id="SM00382"/>
    </source>
</evidence>
<comment type="caution">
    <text evidence="10">The sequence shown here is derived from an EMBL/GenBank/DDBJ whole genome shotgun (WGS) entry which is preliminary data.</text>
</comment>
<dbReference type="Pfam" id="PF03704">
    <property type="entry name" value="BTAD"/>
    <property type="match status" value="1"/>
</dbReference>
<dbReference type="InterPro" id="IPR051677">
    <property type="entry name" value="AfsR-DnrI-RedD_regulator"/>
</dbReference>
<dbReference type="InterPro" id="IPR016032">
    <property type="entry name" value="Sig_transdc_resp-reg_C-effctor"/>
</dbReference>
<dbReference type="SUPFAM" id="SSF48452">
    <property type="entry name" value="TPR-like"/>
    <property type="match status" value="1"/>
</dbReference>
<evidence type="ECO:0000256" key="2">
    <source>
        <dbReference type="ARBA" id="ARBA00023012"/>
    </source>
</evidence>
<dbReference type="PANTHER" id="PTHR35807">
    <property type="entry name" value="TRANSCRIPTIONAL REGULATOR REDD-RELATED"/>
    <property type="match status" value="1"/>
</dbReference>
<dbReference type="SUPFAM" id="SSF46894">
    <property type="entry name" value="C-terminal effector domain of the bipartite response regulators"/>
    <property type="match status" value="1"/>
</dbReference>
<dbReference type="SUPFAM" id="SSF52540">
    <property type="entry name" value="P-loop containing nucleoside triphosphate hydrolases"/>
    <property type="match status" value="1"/>
</dbReference>
<dbReference type="GO" id="GO:0043531">
    <property type="term" value="F:ADP binding"/>
    <property type="evidence" value="ECO:0007669"/>
    <property type="project" value="InterPro"/>
</dbReference>
<dbReference type="Gene3D" id="3.40.50.300">
    <property type="entry name" value="P-loop containing nucleotide triphosphate hydrolases"/>
    <property type="match status" value="1"/>
</dbReference>
<keyword evidence="4" id="KW-0238">DNA-binding</keyword>
<dbReference type="SMART" id="SM00382">
    <property type="entry name" value="AAA"/>
    <property type="match status" value="1"/>
</dbReference>
<dbReference type="InterPro" id="IPR003593">
    <property type="entry name" value="AAA+_ATPase"/>
</dbReference>
<keyword evidence="5" id="KW-0804">Transcription</keyword>
<comment type="similarity">
    <text evidence="1">Belongs to the AfsR/DnrI/RedD regulatory family.</text>
</comment>
<sequence>MHTAQPVAAGPTAPPPPDPAVPFRILGPLEVHGDRPMPVTARRQQIVLALLLMESGRGVTLDSLVSAVWGPTPPVTARAQIQTTVSSLRGSLEGAGLGRRIEMRGARYTLDLAHGEVDLHLFDDLAAEGRSAAAESRQQAARTAFRSALALWRGDPLSGTDSPVVQARLVQLAERRFTVLEACLDAELKLGLHHDVLGEIIALAGEFPLRERPAEQLMTALYRCGRPAEALATYRRVRRTFIDELGIELSPPLRRLELAILNGSAELDRAPLPSALPFAPVTVPRSLPARVADFTGREDRLREVCGALTGSGEIPGQPENDRAGPVVVLTGGPGVGKSALAVEAAHLLAPDFPDGQLYARLPDGDPLRAVEHVLGHFLRSLGLPQTAARRPGDRTTLLRGALADRRVLLVVENVTDAAQFAGLLPVSRDGALLATGRSRAAVPEGTTVFEVTTPAVTDGVEMLTAMVGGRRVSAEPSEAIELTELCDGLPLALRIAAGRLRARPQWSLGDLTIRLRDGRRRLSELAHGELDLRDTLDDARRRLGEPARLLLTRLAALPGCEFAAWTAAPLLDTDTTTARRALAELSAVRLIVPGEDADHHRTPELVRLHSAECLAAEPAGREAAREATRRVLNGWLTLTEEAVLRLGDTPAPGPHRRQCRPMDLAAVEAVVGEPVVWFAGEQGALLAAVEQAADTGEHELCHRLAVAVCSLAAAQRAHGLWRECAAHGLESARRSGDRLGEATLLYSLGTLDEQQRRTDEARARLRGALGAFEQLGEEDWREMAAEALARLDRRIDSTVAPTVSRAGRPALSGTLPVGDRSRFGQGRFAKAAGASGPAADAARAAAGGGRTRHRPVVPDGKFPHRHRDDSMEKR</sequence>
<dbReference type="InterPro" id="IPR027417">
    <property type="entry name" value="P-loop_NTPase"/>
</dbReference>
<dbReference type="EMBL" id="VKHT01000014">
    <property type="protein sequence ID" value="MBB0242721.1"/>
    <property type="molecule type" value="Genomic_DNA"/>
</dbReference>
<keyword evidence="11" id="KW-1185">Reference proteome</keyword>
<dbReference type="SMART" id="SM01043">
    <property type="entry name" value="BTAD"/>
    <property type="match status" value="1"/>
</dbReference>
<dbReference type="InterPro" id="IPR005158">
    <property type="entry name" value="BTAD"/>
</dbReference>
<dbReference type="InterPro" id="IPR001867">
    <property type="entry name" value="OmpR/PhoB-type_DNA-bd"/>
</dbReference>
<organism evidence="10 11">
    <name type="scientific">Streptomyces alkaliphilus</name>
    <dbReference type="NCBI Taxonomy" id="1472722"/>
    <lineage>
        <taxon>Bacteria</taxon>
        <taxon>Bacillati</taxon>
        <taxon>Actinomycetota</taxon>
        <taxon>Actinomycetes</taxon>
        <taxon>Kitasatosporales</taxon>
        <taxon>Streptomycetaceae</taxon>
        <taxon>Streptomyces</taxon>
    </lineage>
</organism>
<keyword evidence="3" id="KW-0805">Transcription regulation</keyword>
<dbReference type="Gene3D" id="1.10.10.10">
    <property type="entry name" value="Winged helix-like DNA-binding domain superfamily/Winged helix DNA-binding domain"/>
    <property type="match status" value="1"/>
</dbReference>
<name>A0A7W3T9G0_9ACTN</name>
<evidence type="ECO:0000259" key="8">
    <source>
        <dbReference type="SMART" id="SM00862"/>
    </source>
</evidence>
<evidence type="ECO:0000313" key="10">
    <source>
        <dbReference type="EMBL" id="MBB0242721.1"/>
    </source>
</evidence>
<proteinExistence type="inferred from homology"/>
<feature type="compositionally biased region" description="Low complexity" evidence="6">
    <location>
        <begin position="1"/>
        <end position="11"/>
    </location>
</feature>
<evidence type="ECO:0000256" key="5">
    <source>
        <dbReference type="ARBA" id="ARBA00023163"/>
    </source>
</evidence>
<dbReference type="PANTHER" id="PTHR35807:SF1">
    <property type="entry name" value="TRANSCRIPTIONAL REGULATOR REDD"/>
    <property type="match status" value="1"/>
</dbReference>
<feature type="compositionally biased region" description="Low complexity" evidence="6">
    <location>
        <begin position="829"/>
        <end position="845"/>
    </location>
</feature>
<dbReference type="GO" id="GO:0000160">
    <property type="term" value="P:phosphorelay signal transduction system"/>
    <property type="evidence" value="ECO:0007669"/>
    <property type="project" value="UniProtKB-KW"/>
</dbReference>
<dbReference type="AlphaFoldDB" id="A0A7W3T9G0"/>
<evidence type="ECO:0000256" key="1">
    <source>
        <dbReference type="ARBA" id="ARBA00005820"/>
    </source>
</evidence>
<evidence type="ECO:0000259" key="9">
    <source>
        <dbReference type="SMART" id="SM01043"/>
    </source>
</evidence>
<reference evidence="11" key="1">
    <citation type="submission" date="2019-10" db="EMBL/GenBank/DDBJ databases">
        <title>Streptomyces sp. nov., a novel actinobacterium isolated from alkaline environment.</title>
        <authorList>
            <person name="Golinska P."/>
        </authorList>
    </citation>
    <scope>NUCLEOTIDE SEQUENCE [LARGE SCALE GENOMIC DNA]</scope>
    <source>
        <strain evidence="11">DSM 42118</strain>
    </source>
</reference>